<dbReference type="EMBL" id="JXJN01005756">
    <property type="status" value="NOT_ANNOTATED_CDS"/>
    <property type="molecule type" value="Genomic_DNA"/>
</dbReference>
<name>A0A1B0AYG9_9MUSC</name>
<evidence type="ECO:0000313" key="3">
    <source>
        <dbReference type="Proteomes" id="UP000092460"/>
    </source>
</evidence>
<accession>A0A1B0AYG9</accession>
<reference evidence="2" key="2">
    <citation type="submission" date="2020-05" db="UniProtKB">
        <authorList>
            <consortium name="EnsemblMetazoa"/>
        </authorList>
    </citation>
    <scope>IDENTIFICATION</scope>
    <source>
        <strain evidence="2">IAEA</strain>
    </source>
</reference>
<sequence length="78" mass="9043">MQEEKEVEEEERKKKKTVIGRGDRHTRNSLSQFDKRNYISIHSTCNTVAQPPSPPHKGMLANINKSVSKQEYLMTTQK</sequence>
<dbReference type="EnsemblMetazoa" id="GPPI012937-RA">
    <property type="protein sequence ID" value="GPPI012937-PA"/>
    <property type="gene ID" value="GPPI012937"/>
</dbReference>
<dbReference type="AlphaFoldDB" id="A0A1B0AYG9"/>
<reference evidence="3" key="1">
    <citation type="submission" date="2015-01" db="EMBL/GenBank/DDBJ databases">
        <authorList>
            <person name="Aksoy S."/>
            <person name="Warren W."/>
            <person name="Wilson R.K."/>
        </authorList>
    </citation>
    <scope>NUCLEOTIDE SEQUENCE [LARGE SCALE GENOMIC DNA]</scope>
    <source>
        <strain evidence="3">IAEA</strain>
    </source>
</reference>
<proteinExistence type="predicted"/>
<evidence type="ECO:0000256" key="1">
    <source>
        <dbReference type="SAM" id="MobiDB-lite"/>
    </source>
</evidence>
<keyword evidence="3" id="KW-1185">Reference proteome</keyword>
<feature type="region of interest" description="Disordered" evidence="1">
    <location>
        <begin position="1"/>
        <end position="34"/>
    </location>
</feature>
<organism evidence="2 3">
    <name type="scientific">Glossina palpalis gambiensis</name>
    <dbReference type="NCBI Taxonomy" id="67801"/>
    <lineage>
        <taxon>Eukaryota</taxon>
        <taxon>Metazoa</taxon>
        <taxon>Ecdysozoa</taxon>
        <taxon>Arthropoda</taxon>
        <taxon>Hexapoda</taxon>
        <taxon>Insecta</taxon>
        <taxon>Pterygota</taxon>
        <taxon>Neoptera</taxon>
        <taxon>Endopterygota</taxon>
        <taxon>Diptera</taxon>
        <taxon>Brachycera</taxon>
        <taxon>Muscomorpha</taxon>
        <taxon>Hippoboscoidea</taxon>
        <taxon>Glossinidae</taxon>
        <taxon>Glossina</taxon>
    </lineage>
</organism>
<dbReference type="Proteomes" id="UP000092460">
    <property type="component" value="Unassembled WGS sequence"/>
</dbReference>
<protein>
    <submittedName>
        <fullName evidence="2">Uncharacterized protein</fullName>
    </submittedName>
</protein>
<dbReference type="VEuPathDB" id="VectorBase:GPPI012937"/>
<evidence type="ECO:0000313" key="2">
    <source>
        <dbReference type="EnsemblMetazoa" id="GPPI012937-PA"/>
    </source>
</evidence>